<dbReference type="EMBL" id="LRBV02000005">
    <property type="status" value="NOT_ANNOTATED_CDS"/>
    <property type="molecule type" value="Genomic_DNA"/>
</dbReference>
<dbReference type="SUPFAM" id="SSF48264">
    <property type="entry name" value="Cytochrome P450"/>
    <property type="match status" value="1"/>
</dbReference>
<dbReference type="GO" id="GO:0005506">
    <property type="term" value="F:iron ion binding"/>
    <property type="evidence" value="ECO:0007669"/>
    <property type="project" value="InterPro"/>
</dbReference>
<keyword evidence="4" id="KW-1133">Transmembrane helix</keyword>
<keyword evidence="3" id="KW-0408">Iron</keyword>
<dbReference type="Gramene" id="QL05p084268:mrna">
    <property type="protein sequence ID" value="QL05p084268:mrna"/>
    <property type="gene ID" value="QL05p084268"/>
</dbReference>
<reference evidence="5 6" key="1">
    <citation type="journal article" date="2016" name="G3 (Bethesda)">
        <title>First Draft Assembly and Annotation of the Genome of a California Endemic Oak Quercus lobata Nee (Fagaceae).</title>
        <authorList>
            <person name="Sork V.L."/>
            <person name="Fitz-Gibbon S.T."/>
            <person name="Puiu D."/>
            <person name="Crepeau M."/>
            <person name="Gugger P.F."/>
            <person name="Sherman R."/>
            <person name="Stevens K."/>
            <person name="Langley C.H."/>
            <person name="Pellegrini M."/>
            <person name="Salzberg S.L."/>
        </authorList>
    </citation>
    <scope>NUCLEOTIDE SEQUENCE [LARGE SCALE GENOMIC DNA]</scope>
    <source>
        <strain evidence="5 6">cv. SW786</strain>
    </source>
</reference>
<keyword evidence="2" id="KW-0479">Metal-binding</keyword>
<feature type="transmembrane region" description="Helical" evidence="4">
    <location>
        <begin position="7"/>
        <end position="27"/>
    </location>
</feature>
<dbReference type="PANTHER" id="PTHR24286">
    <property type="entry name" value="CYTOCHROME P450 26"/>
    <property type="match status" value="1"/>
</dbReference>
<dbReference type="AlphaFoldDB" id="A0A7N2LT24"/>
<dbReference type="Gene3D" id="1.10.630.10">
    <property type="entry name" value="Cytochrome P450"/>
    <property type="match status" value="1"/>
</dbReference>
<dbReference type="PANTHER" id="PTHR24286:SF305">
    <property type="entry name" value="CYTOCHROME P450 708A2"/>
    <property type="match status" value="1"/>
</dbReference>
<dbReference type="GO" id="GO:0004497">
    <property type="term" value="F:monooxygenase activity"/>
    <property type="evidence" value="ECO:0007669"/>
    <property type="project" value="InterPro"/>
</dbReference>
<reference evidence="5" key="2">
    <citation type="submission" date="2021-01" db="UniProtKB">
        <authorList>
            <consortium name="EnsemblPlants"/>
        </authorList>
    </citation>
    <scope>IDENTIFICATION</scope>
</reference>
<dbReference type="GO" id="GO:0010268">
    <property type="term" value="P:brassinosteroid homeostasis"/>
    <property type="evidence" value="ECO:0007669"/>
    <property type="project" value="TreeGrafter"/>
</dbReference>
<accession>A0A7N2LT24</accession>
<evidence type="ECO:0000256" key="3">
    <source>
        <dbReference type="ARBA" id="ARBA00023004"/>
    </source>
</evidence>
<evidence type="ECO:0000313" key="5">
    <source>
        <dbReference type="EnsemblPlants" id="QL05p084268:mrna"/>
    </source>
</evidence>
<dbReference type="GO" id="GO:0016705">
    <property type="term" value="F:oxidoreductase activity, acting on paired donors, with incorporation or reduction of molecular oxygen"/>
    <property type="evidence" value="ECO:0007669"/>
    <property type="project" value="InterPro"/>
</dbReference>
<dbReference type="GO" id="GO:0016125">
    <property type="term" value="P:sterol metabolic process"/>
    <property type="evidence" value="ECO:0007669"/>
    <property type="project" value="TreeGrafter"/>
</dbReference>
<evidence type="ECO:0008006" key="7">
    <source>
        <dbReference type="Google" id="ProtNLM"/>
    </source>
</evidence>
<evidence type="ECO:0000256" key="2">
    <source>
        <dbReference type="ARBA" id="ARBA00022723"/>
    </source>
</evidence>
<name>A0A7N2LT24_QUELO</name>
<dbReference type="Proteomes" id="UP000594261">
    <property type="component" value="Chromosome 5"/>
</dbReference>
<sequence>MCNPKKLWLVGSWVLAVIVAWFVHWIYKWYNRTCKGVLPSGSMGLPLIGETFQLVEAGYSLDMIPFMKKRIQRYGLIFKTSVAGRPLIMSADPNFNHYIFQQDGKLFDQWYLDSLANLLGKAGAGINVAHIHKYVRSMALNHFGVNALKEKLLLQMEEMVSVALDNWSCQASIDVKYASATVST</sequence>
<proteinExistence type="inferred from homology"/>
<keyword evidence="4" id="KW-0472">Membrane</keyword>
<dbReference type="GO" id="GO:0020037">
    <property type="term" value="F:heme binding"/>
    <property type="evidence" value="ECO:0007669"/>
    <property type="project" value="InterPro"/>
</dbReference>
<keyword evidence="6" id="KW-1185">Reference proteome</keyword>
<dbReference type="EnsemblPlants" id="QL05p084268:mrna">
    <property type="protein sequence ID" value="QL05p084268:mrna"/>
    <property type="gene ID" value="QL05p084268"/>
</dbReference>
<keyword evidence="4" id="KW-0812">Transmembrane</keyword>
<evidence type="ECO:0000256" key="4">
    <source>
        <dbReference type="SAM" id="Phobius"/>
    </source>
</evidence>
<organism evidence="5 6">
    <name type="scientific">Quercus lobata</name>
    <name type="common">Valley oak</name>
    <dbReference type="NCBI Taxonomy" id="97700"/>
    <lineage>
        <taxon>Eukaryota</taxon>
        <taxon>Viridiplantae</taxon>
        <taxon>Streptophyta</taxon>
        <taxon>Embryophyta</taxon>
        <taxon>Tracheophyta</taxon>
        <taxon>Spermatophyta</taxon>
        <taxon>Magnoliopsida</taxon>
        <taxon>eudicotyledons</taxon>
        <taxon>Gunneridae</taxon>
        <taxon>Pentapetalae</taxon>
        <taxon>rosids</taxon>
        <taxon>fabids</taxon>
        <taxon>Fagales</taxon>
        <taxon>Fagaceae</taxon>
        <taxon>Quercus</taxon>
    </lineage>
</organism>
<comment type="similarity">
    <text evidence="1">Belongs to the cytochrome P450 family.</text>
</comment>
<dbReference type="InParanoid" id="A0A7N2LT24"/>
<protein>
    <recommendedName>
        <fullName evidence="7">Cytochrome P450</fullName>
    </recommendedName>
</protein>
<dbReference type="GO" id="GO:0016132">
    <property type="term" value="P:brassinosteroid biosynthetic process"/>
    <property type="evidence" value="ECO:0007669"/>
    <property type="project" value="TreeGrafter"/>
</dbReference>
<evidence type="ECO:0000313" key="6">
    <source>
        <dbReference type="Proteomes" id="UP000594261"/>
    </source>
</evidence>
<dbReference type="InterPro" id="IPR036396">
    <property type="entry name" value="Cyt_P450_sf"/>
</dbReference>
<dbReference type="OMA" id="CHEKFIN"/>
<evidence type="ECO:0000256" key="1">
    <source>
        <dbReference type="ARBA" id="ARBA00010617"/>
    </source>
</evidence>